<dbReference type="InterPro" id="IPR052235">
    <property type="entry name" value="Nephronectin_domain"/>
</dbReference>
<reference evidence="7 8" key="1">
    <citation type="submission" date="2023-05" db="EMBL/GenBank/DDBJ databases">
        <title>B98-5 Cell Line De Novo Hybrid Assembly: An Optical Mapping Approach.</title>
        <authorList>
            <person name="Kananen K."/>
            <person name="Auerbach J.A."/>
            <person name="Kautto E."/>
            <person name="Blachly J.S."/>
        </authorList>
    </citation>
    <scope>NUCLEOTIDE SEQUENCE [LARGE SCALE GENOMIC DNA]</scope>
    <source>
        <strain evidence="7">B95-8</strain>
        <tissue evidence="7">Cell line</tissue>
    </source>
</reference>
<dbReference type="Gene3D" id="2.10.25.10">
    <property type="entry name" value="Laminin"/>
    <property type="match status" value="2"/>
</dbReference>
<keyword evidence="3" id="KW-0677">Repeat</keyword>
<feature type="domain" description="EGF-like calcium-binding" evidence="5">
    <location>
        <begin position="50"/>
        <end position="93"/>
    </location>
</feature>
<accession>A0ABQ9WLE6</accession>
<dbReference type="SUPFAM" id="SSF57196">
    <property type="entry name" value="EGF/Laminin"/>
    <property type="match status" value="2"/>
</dbReference>
<evidence type="ECO:0008006" key="9">
    <source>
        <dbReference type="Google" id="ProtNLM"/>
    </source>
</evidence>
<keyword evidence="4" id="KW-1015">Disulfide bond</keyword>
<feature type="domain" description="EGF-like" evidence="6">
    <location>
        <begin position="53"/>
        <end position="93"/>
    </location>
</feature>
<name>A0ABQ9WLE6_SAGOE</name>
<comment type="caution">
    <text evidence="7">The sequence shown here is derived from an EMBL/GenBank/DDBJ whole genome shotgun (WGS) entry which is preliminary data.</text>
</comment>
<dbReference type="SMART" id="SM00181">
    <property type="entry name" value="EGF"/>
    <property type="match status" value="1"/>
</dbReference>
<evidence type="ECO:0000259" key="6">
    <source>
        <dbReference type="SMART" id="SM00181"/>
    </source>
</evidence>
<protein>
    <recommendedName>
        <fullName evidence="9">Fibulin-1</fullName>
    </recommendedName>
</protein>
<dbReference type="InterPro" id="IPR000152">
    <property type="entry name" value="EGF-type_Asp/Asn_hydroxyl_site"/>
</dbReference>
<dbReference type="InterPro" id="IPR001881">
    <property type="entry name" value="EGF-like_Ca-bd_dom"/>
</dbReference>
<feature type="domain" description="EGF-like calcium-binding" evidence="5">
    <location>
        <begin position="94"/>
        <end position="135"/>
    </location>
</feature>
<dbReference type="SMART" id="SM00179">
    <property type="entry name" value="EGF_CA"/>
    <property type="match status" value="2"/>
</dbReference>
<keyword evidence="2" id="KW-0732">Signal</keyword>
<keyword evidence="8" id="KW-1185">Reference proteome</keyword>
<dbReference type="CDD" id="cd00054">
    <property type="entry name" value="EGF_CA"/>
    <property type="match status" value="1"/>
</dbReference>
<dbReference type="PANTHER" id="PTHR24050:SF28">
    <property type="entry name" value="UROMODULIN-LIKE"/>
    <property type="match status" value="1"/>
</dbReference>
<dbReference type="PROSITE" id="PS01187">
    <property type="entry name" value="EGF_CA"/>
    <property type="match status" value="1"/>
</dbReference>
<keyword evidence="1" id="KW-0245">EGF-like domain</keyword>
<proteinExistence type="predicted"/>
<sequence length="135" mass="14429">MTVSEASCVQLVLCCCPPGPQCSPQGDVAWPAAMARCRDTEAEVGFAVADIDECALPTGGHICSYRCINVPGSFQCSCPASGYKLAPNGRNCRDIDECVTGSHNCSINETCFNIQGGFRCLSFECPENYRRSADT</sequence>
<evidence type="ECO:0000313" key="7">
    <source>
        <dbReference type="EMBL" id="KAK2121794.1"/>
    </source>
</evidence>
<evidence type="ECO:0000256" key="1">
    <source>
        <dbReference type="ARBA" id="ARBA00022536"/>
    </source>
</evidence>
<organism evidence="7 8">
    <name type="scientific">Saguinus oedipus</name>
    <name type="common">Cotton-top tamarin</name>
    <name type="synonym">Oedipomidas oedipus</name>
    <dbReference type="NCBI Taxonomy" id="9490"/>
    <lineage>
        <taxon>Eukaryota</taxon>
        <taxon>Metazoa</taxon>
        <taxon>Chordata</taxon>
        <taxon>Craniata</taxon>
        <taxon>Vertebrata</taxon>
        <taxon>Euteleostomi</taxon>
        <taxon>Mammalia</taxon>
        <taxon>Eutheria</taxon>
        <taxon>Euarchontoglires</taxon>
        <taxon>Primates</taxon>
        <taxon>Haplorrhini</taxon>
        <taxon>Platyrrhini</taxon>
        <taxon>Cebidae</taxon>
        <taxon>Callitrichinae</taxon>
        <taxon>Saguinus</taxon>
    </lineage>
</organism>
<evidence type="ECO:0000259" key="5">
    <source>
        <dbReference type="SMART" id="SM00179"/>
    </source>
</evidence>
<dbReference type="EMBL" id="JASSZA010000001">
    <property type="protein sequence ID" value="KAK2121794.1"/>
    <property type="molecule type" value="Genomic_DNA"/>
</dbReference>
<evidence type="ECO:0000256" key="4">
    <source>
        <dbReference type="ARBA" id="ARBA00023157"/>
    </source>
</evidence>
<dbReference type="PROSITE" id="PS00010">
    <property type="entry name" value="ASX_HYDROXYL"/>
    <property type="match status" value="1"/>
</dbReference>
<dbReference type="InterPro" id="IPR000742">
    <property type="entry name" value="EGF"/>
</dbReference>
<dbReference type="InterPro" id="IPR018097">
    <property type="entry name" value="EGF_Ca-bd_CS"/>
</dbReference>
<dbReference type="InterPro" id="IPR049883">
    <property type="entry name" value="NOTCH1_EGF-like"/>
</dbReference>
<dbReference type="PANTHER" id="PTHR24050">
    <property type="entry name" value="PA14 DOMAIN-CONTAINING PROTEIN"/>
    <property type="match status" value="1"/>
</dbReference>
<dbReference type="Pfam" id="PF07645">
    <property type="entry name" value="EGF_CA"/>
    <property type="match status" value="2"/>
</dbReference>
<evidence type="ECO:0000256" key="3">
    <source>
        <dbReference type="ARBA" id="ARBA00022737"/>
    </source>
</evidence>
<evidence type="ECO:0000313" key="8">
    <source>
        <dbReference type="Proteomes" id="UP001266305"/>
    </source>
</evidence>
<dbReference type="Proteomes" id="UP001266305">
    <property type="component" value="Unassembled WGS sequence"/>
</dbReference>
<gene>
    <name evidence="7" type="ORF">P7K49_003180</name>
</gene>
<evidence type="ECO:0000256" key="2">
    <source>
        <dbReference type="ARBA" id="ARBA00022729"/>
    </source>
</evidence>